<dbReference type="OrthoDB" id="9805474at2"/>
<dbReference type="SUPFAM" id="SSF141868">
    <property type="entry name" value="EAL domain-like"/>
    <property type="match status" value="1"/>
</dbReference>
<dbReference type="Pfam" id="PF00563">
    <property type="entry name" value="EAL"/>
    <property type="match status" value="1"/>
</dbReference>
<dbReference type="CDD" id="cd01949">
    <property type="entry name" value="GGDEF"/>
    <property type="match status" value="1"/>
</dbReference>
<dbReference type="Gene3D" id="3.30.450.20">
    <property type="entry name" value="PAS domain"/>
    <property type="match status" value="2"/>
</dbReference>
<dbReference type="PROSITE" id="PS50883">
    <property type="entry name" value="EAL"/>
    <property type="match status" value="1"/>
</dbReference>
<dbReference type="SMART" id="SM00086">
    <property type="entry name" value="PAC"/>
    <property type="match status" value="3"/>
</dbReference>
<evidence type="ECO:0000259" key="3">
    <source>
        <dbReference type="PROSITE" id="PS50887"/>
    </source>
</evidence>
<proteinExistence type="predicted"/>
<dbReference type="PANTHER" id="PTHR44757">
    <property type="entry name" value="DIGUANYLATE CYCLASE DGCP"/>
    <property type="match status" value="1"/>
</dbReference>
<protein>
    <submittedName>
        <fullName evidence="4">PAS domain S-box-containing protein/diguanylate cyclase (GGDEF) domain-containing protein</fullName>
    </submittedName>
</protein>
<dbReference type="PANTHER" id="PTHR44757:SF2">
    <property type="entry name" value="BIOFILM ARCHITECTURE MAINTENANCE PROTEIN MBAA"/>
    <property type="match status" value="1"/>
</dbReference>
<dbReference type="InterPro" id="IPR052155">
    <property type="entry name" value="Biofilm_reg_signaling"/>
</dbReference>
<dbReference type="InterPro" id="IPR001610">
    <property type="entry name" value="PAC"/>
</dbReference>
<feature type="domain" description="PAC" evidence="1">
    <location>
        <begin position="235"/>
        <end position="286"/>
    </location>
</feature>
<dbReference type="SUPFAM" id="SSF55785">
    <property type="entry name" value="PYP-like sensor domain (PAS domain)"/>
    <property type="match status" value="3"/>
</dbReference>
<dbReference type="SUPFAM" id="SSF55073">
    <property type="entry name" value="Nucleotide cyclase"/>
    <property type="match status" value="1"/>
</dbReference>
<name>A0A1M4XMY9_9FIRM</name>
<evidence type="ECO:0000313" key="4">
    <source>
        <dbReference type="EMBL" id="SHE94781.1"/>
    </source>
</evidence>
<gene>
    <name evidence="4" type="ORF">SAMN02745190_01541</name>
</gene>
<dbReference type="NCBIfam" id="TIGR00254">
    <property type="entry name" value="GGDEF"/>
    <property type="match status" value="1"/>
</dbReference>
<dbReference type="InterPro" id="IPR000700">
    <property type="entry name" value="PAS-assoc_C"/>
</dbReference>
<dbReference type="Gene3D" id="3.30.70.270">
    <property type="match status" value="1"/>
</dbReference>
<evidence type="ECO:0000259" key="2">
    <source>
        <dbReference type="PROSITE" id="PS50883"/>
    </source>
</evidence>
<feature type="domain" description="EAL" evidence="2">
    <location>
        <begin position="452"/>
        <end position="706"/>
    </location>
</feature>
<dbReference type="AlphaFoldDB" id="A0A1M4XMY9"/>
<dbReference type="Gene3D" id="3.20.20.450">
    <property type="entry name" value="EAL domain"/>
    <property type="match status" value="1"/>
</dbReference>
<dbReference type="SMART" id="SM00267">
    <property type="entry name" value="GGDEF"/>
    <property type="match status" value="1"/>
</dbReference>
<dbReference type="RefSeq" id="WP_072935635.1">
    <property type="nucleotide sequence ID" value="NZ_FQUG01000005.1"/>
</dbReference>
<accession>A0A1M4XMY9</accession>
<dbReference type="NCBIfam" id="TIGR00229">
    <property type="entry name" value="sensory_box"/>
    <property type="match status" value="1"/>
</dbReference>
<dbReference type="InterPro" id="IPR029787">
    <property type="entry name" value="Nucleotide_cyclase"/>
</dbReference>
<keyword evidence="5" id="KW-1185">Reference proteome</keyword>
<dbReference type="InterPro" id="IPR000160">
    <property type="entry name" value="GGDEF_dom"/>
</dbReference>
<dbReference type="CDD" id="cd01948">
    <property type="entry name" value="EAL"/>
    <property type="match status" value="1"/>
</dbReference>
<dbReference type="SMART" id="SM00052">
    <property type="entry name" value="EAL"/>
    <property type="match status" value="1"/>
</dbReference>
<dbReference type="CDD" id="cd00130">
    <property type="entry name" value="PAS"/>
    <property type="match status" value="2"/>
</dbReference>
<dbReference type="InterPro" id="IPR035965">
    <property type="entry name" value="PAS-like_dom_sf"/>
</dbReference>
<dbReference type="STRING" id="1123243.SAMN02745190_01541"/>
<dbReference type="Pfam" id="PF00990">
    <property type="entry name" value="GGDEF"/>
    <property type="match status" value="1"/>
</dbReference>
<dbReference type="InterPro" id="IPR035919">
    <property type="entry name" value="EAL_sf"/>
</dbReference>
<organism evidence="4 5">
    <name type="scientific">Schwartzia succinivorans DSM 10502</name>
    <dbReference type="NCBI Taxonomy" id="1123243"/>
    <lineage>
        <taxon>Bacteria</taxon>
        <taxon>Bacillati</taxon>
        <taxon>Bacillota</taxon>
        <taxon>Negativicutes</taxon>
        <taxon>Selenomonadales</taxon>
        <taxon>Selenomonadaceae</taxon>
        <taxon>Schwartzia</taxon>
    </lineage>
</organism>
<dbReference type="Pfam" id="PF08447">
    <property type="entry name" value="PAS_3"/>
    <property type="match status" value="1"/>
</dbReference>
<dbReference type="EMBL" id="FQUG01000005">
    <property type="protein sequence ID" value="SHE94781.1"/>
    <property type="molecule type" value="Genomic_DNA"/>
</dbReference>
<dbReference type="InterPro" id="IPR000014">
    <property type="entry name" value="PAS"/>
</dbReference>
<reference evidence="4 5" key="1">
    <citation type="submission" date="2016-11" db="EMBL/GenBank/DDBJ databases">
        <authorList>
            <person name="Jaros S."/>
            <person name="Januszkiewicz K."/>
            <person name="Wedrychowicz H."/>
        </authorList>
    </citation>
    <scope>NUCLEOTIDE SEQUENCE [LARGE SCALE GENOMIC DNA]</scope>
    <source>
        <strain evidence="4 5">DSM 10502</strain>
    </source>
</reference>
<dbReference type="InterPro" id="IPR001633">
    <property type="entry name" value="EAL_dom"/>
</dbReference>
<sequence>MREHEAVNKSMGAALANEFVRKFYAEGNIAGAMEQASENIVAFGTQSMKYAVGKKEVQQCLQEEHALVAPCRLFRTKLKEYPQDDMCAVMGSVILRTTSEYSTILHQITLMYQREKDDYRLTGIHLVRNLHHEGTYRMICSNMLSGLMEKRHSHHKSPESNILSSHVHSAFVTFRMSDERPMTFYSDELWSMLGYISGDKFIRETGEKLTELIVEDFREDVLQSMRRQLTYKDVYQVEYPMRGADGRTTWIVECGRRFERPDGRQAYNGILLDITPLKQASETLAYQVSYDELTGLYNKTAFCQKAQELLETLPDRNFEIMCLDIERFKVINDLFGEDVGDRILRYFAAFFREMKLESGVYARIHSDRFIMFYPSEGRNRERFIKSLKLLASSFTLGYRVMLRFGVYVIDDRTIPVSMMCDRATLALMKAKRGGILDCEEYDETMRHYIMTEQSIVNDMMEALQRGEFKVYLQPKYDAATERVVGAEALVRWIHPVRGEISPAEFIPVFEHNGFILKLDQFVWEETCRLLRKWINEDRNPPPVSVNVSRVDFYSTQLVNIIEKLVQKYHLPRELLELEITESAYTDNPQQIVRVVKELQQRGYKILMDDFGSGYSSLNMLKALPVDVLKLDLKFLDDKNETGRGGNILNSVVRMAKWMHLPVVVEGVETRQQVDFLRTIGCDYIQGYYFSRPIPVEDYEHLLAQRTFVPILGKESQWLDAQDLKELLNPSRSFNLLFNSMIGGVGLYEMMTGGSIELLRANDGFFRLMQSSKEDIDRIDMLSYIMDEDRKKILRAIRESGDRKKLTECIVRRRLPDGTFLWLRARVSSLFTDESRRLFFIGWDDVSSQYNLPLQLQAMTDQFQNGIVMSQLINGELYLNYANRWMLELDGLDPDSRRGQGLVPMTNIMDKELVEKFKEAILKHVESGSGVPLAIEYPFEASDGTTRRLRCYLNAAKTSENHYSVLASVHDITNETK</sequence>
<dbReference type="PROSITE" id="PS50113">
    <property type="entry name" value="PAC"/>
    <property type="match status" value="1"/>
</dbReference>
<evidence type="ECO:0000259" key="1">
    <source>
        <dbReference type="PROSITE" id="PS50113"/>
    </source>
</evidence>
<dbReference type="PROSITE" id="PS50887">
    <property type="entry name" value="GGDEF"/>
    <property type="match status" value="1"/>
</dbReference>
<feature type="domain" description="GGDEF" evidence="3">
    <location>
        <begin position="316"/>
        <end position="443"/>
    </location>
</feature>
<evidence type="ECO:0000313" key="5">
    <source>
        <dbReference type="Proteomes" id="UP000184404"/>
    </source>
</evidence>
<dbReference type="InterPro" id="IPR043128">
    <property type="entry name" value="Rev_trsase/Diguanyl_cyclase"/>
</dbReference>
<dbReference type="InterPro" id="IPR013655">
    <property type="entry name" value="PAS_fold_3"/>
</dbReference>
<dbReference type="Proteomes" id="UP000184404">
    <property type="component" value="Unassembled WGS sequence"/>
</dbReference>